<comment type="caution">
    <text evidence="2">The sequence shown here is derived from an EMBL/GenBank/DDBJ whole genome shotgun (WGS) entry which is preliminary data.</text>
</comment>
<accession>A0ABQ5JW43</accession>
<evidence type="ECO:0008006" key="4">
    <source>
        <dbReference type="Google" id="ProtNLM"/>
    </source>
</evidence>
<protein>
    <recommendedName>
        <fullName evidence="4">Biogenesis of lysosome-related organelles complex 1 subunit 7</fullName>
    </recommendedName>
</protein>
<proteinExistence type="predicted"/>
<gene>
    <name evidence="2" type="ORF">ADUPG1_011545</name>
</gene>
<feature type="compositionally biased region" description="Basic and acidic residues" evidence="1">
    <location>
        <begin position="106"/>
        <end position="120"/>
    </location>
</feature>
<feature type="region of interest" description="Disordered" evidence="1">
    <location>
        <begin position="101"/>
        <end position="120"/>
    </location>
</feature>
<evidence type="ECO:0000313" key="3">
    <source>
        <dbReference type="Proteomes" id="UP001057375"/>
    </source>
</evidence>
<evidence type="ECO:0000256" key="1">
    <source>
        <dbReference type="SAM" id="MobiDB-lite"/>
    </source>
</evidence>
<dbReference type="EMBL" id="BQXS01012076">
    <property type="protein sequence ID" value="GKT19631.1"/>
    <property type="molecule type" value="Genomic_DNA"/>
</dbReference>
<evidence type="ECO:0000313" key="2">
    <source>
        <dbReference type="EMBL" id="GKT19631.1"/>
    </source>
</evidence>
<reference evidence="2" key="1">
    <citation type="submission" date="2022-03" db="EMBL/GenBank/DDBJ databases">
        <title>Draft genome sequence of Aduncisulcus paluster, a free-living microaerophilic Fornicata.</title>
        <authorList>
            <person name="Yuyama I."/>
            <person name="Kume K."/>
            <person name="Tamura T."/>
            <person name="Inagaki Y."/>
            <person name="Hashimoto T."/>
        </authorList>
    </citation>
    <scope>NUCLEOTIDE SEQUENCE</scope>
    <source>
        <strain evidence="2">NY0171</strain>
    </source>
</reference>
<organism evidence="2 3">
    <name type="scientific">Aduncisulcus paluster</name>
    <dbReference type="NCBI Taxonomy" id="2918883"/>
    <lineage>
        <taxon>Eukaryota</taxon>
        <taxon>Metamonada</taxon>
        <taxon>Carpediemonas-like organisms</taxon>
        <taxon>Aduncisulcus</taxon>
    </lineage>
</organism>
<keyword evidence="3" id="KW-1185">Reference proteome</keyword>
<sequence>MESSTPLSSENTSILSYVEEFQLKMTELETTQDDLLTNLQSVTIDEEDAKKIEKINKVLSYIPSYISKLSTTMKSLQHQQKRISDVKKRVDVILAERRTSHAIQHRQREKDRERLRAVKK</sequence>
<dbReference type="Proteomes" id="UP001057375">
    <property type="component" value="Unassembled WGS sequence"/>
</dbReference>
<name>A0ABQ5JW43_9EUKA</name>